<reference evidence="1" key="1">
    <citation type="journal article" date="2013" name="Extremophiles">
        <title>Proteinivorax tanatarense gen. nov., sp. nov., an anaerobic, haloalkaliphilic, proteolytic bacterium isolated from a decaying algal bloom, and proposal of Proteinivoraceae fam. nov.</title>
        <authorList>
            <person name="Kevbrin V."/>
            <person name="Boltyanskaya Y."/>
            <person name="Zhilina T."/>
            <person name="Kolganova T."/>
            <person name="Lavrentjeva E."/>
            <person name="Kuznetsov B."/>
        </authorList>
    </citation>
    <scope>NUCLEOTIDE SEQUENCE</scope>
    <source>
        <strain evidence="1">Z-910T</strain>
    </source>
</reference>
<organism evidence="1">
    <name type="scientific">Proteinivorax tanatarense</name>
    <dbReference type="NCBI Taxonomy" id="1260629"/>
    <lineage>
        <taxon>Bacteria</taxon>
        <taxon>Bacillati</taxon>
        <taxon>Bacillota</taxon>
        <taxon>Clostridia</taxon>
        <taxon>Eubacteriales</taxon>
        <taxon>Proteinivoracaceae</taxon>
        <taxon>Proteinivorax</taxon>
    </lineage>
</organism>
<sequence length="183" mass="20821">MQKIPVEKMSSNLLALQPQYLDGIGKVTKVYLNDEILILKNKPDTLVTNIAGYLGTDLAALKKFCSHRLAAKNSLPLPLTPSLLLIPLRMIKPKFANDRATGYINLFAIEDIQERKGSTAIILTGNNEVMSTQKFKTVKIHLVYARLIYREWQSHYINPYVKEVDETLYNTAKLDLIRKLMES</sequence>
<dbReference type="EMBL" id="CP158367">
    <property type="protein sequence ID" value="XBX75375.1"/>
    <property type="molecule type" value="Genomic_DNA"/>
</dbReference>
<protein>
    <submittedName>
        <fullName evidence="1">Uncharacterized protein</fullName>
    </submittedName>
</protein>
<proteinExistence type="predicted"/>
<name>A0AAU7VMT5_9FIRM</name>
<dbReference type="AlphaFoldDB" id="A0AAU7VMT5"/>
<dbReference type="RefSeq" id="WP_350344120.1">
    <property type="nucleotide sequence ID" value="NZ_CP158367.1"/>
</dbReference>
<accession>A0AAU7VMT5</accession>
<evidence type="ECO:0000313" key="1">
    <source>
        <dbReference type="EMBL" id="XBX75375.1"/>
    </source>
</evidence>
<reference evidence="1" key="2">
    <citation type="submission" date="2024-06" db="EMBL/GenBank/DDBJ databases">
        <authorList>
            <person name="Petrova K.O."/>
            <person name="Toshchakov S.V."/>
            <person name="Boltjanskaja Y.V."/>
            <person name="Kevbrin V."/>
        </authorList>
    </citation>
    <scope>NUCLEOTIDE SEQUENCE</scope>
    <source>
        <strain evidence="1">Z-910T</strain>
    </source>
</reference>
<gene>
    <name evidence="1" type="ORF">PRVXT_000494</name>
</gene>